<feature type="chain" id="PRO_5042053787" evidence="5">
    <location>
        <begin position="24"/>
        <end position="577"/>
    </location>
</feature>
<organism evidence="7 8">
    <name type="scientific">Acropora cervicornis</name>
    <name type="common">Staghorn coral</name>
    <dbReference type="NCBI Taxonomy" id="6130"/>
    <lineage>
        <taxon>Eukaryota</taxon>
        <taxon>Metazoa</taxon>
        <taxon>Cnidaria</taxon>
        <taxon>Anthozoa</taxon>
        <taxon>Hexacorallia</taxon>
        <taxon>Scleractinia</taxon>
        <taxon>Astrocoeniina</taxon>
        <taxon>Acroporidae</taxon>
        <taxon>Acropora</taxon>
    </lineage>
</organism>
<protein>
    <submittedName>
        <fullName evidence="7">ZP domain-containing protein</fullName>
    </submittedName>
</protein>
<dbReference type="InterPro" id="IPR042235">
    <property type="entry name" value="ZP-C_dom"/>
</dbReference>
<dbReference type="InterPro" id="IPR055355">
    <property type="entry name" value="ZP-C"/>
</dbReference>
<keyword evidence="2" id="KW-1015">Disulfide bond</keyword>
<dbReference type="Pfam" id="PF23344">
    <property type="entry name" value="ZP-N"/>
    <property type="match status" value="2"/>
</dbReference>
<name>A0AAD9QZN8_ACRCE</name>
<comment type="caution">
    <text evidence="7">The sequence shown here is derived from an EMBL/GenBank/DDBJ whole genome shotgun (WGS) entry which is preliminary data.</text>
</comment>
<accession>A0AAD9QZN8</accession>
<reference evidence="7" key="1">
    <citation type="journal article" date="2023" name="G3 (Bethesda)">
        <title>Whole genome assembly and annotation of the endangered Caribbean coral Acropora cervicornis.</title>
        <authorList>
            <person name="Selwyn J.D."/>
            <person name="Vollmer S.V."/>
        </authorList>
    </citation>
    <scope>NUCLEOTIDE SEQUENCE</scope>
    <source>
        <strain evidence="7">K2</strain>
    </source>
</reference>
<evidence type="ECO:0000256" key="4">
    <source>
        <dbReference type="SAM" id="Phobius"/>
    </source>
</evidence>
<evidence type="ECO:0000259" key="6">
    <source>
        <dbReference type="PROSITE" id="PS51034"/>
    </source>
</evidence>
<evidence type="ECO:0000256" key="1">
    <source>
        <dbReference type="ARBA" id="ARBA00022729"/>
    </source>
</evidence>
<keyword evidence="4" id="KW-0472">Membrane</keyword>
<evidence type="ECO:0000256" key="5">
    <source>
        <dbReference type="SAM" id="SignalP"/>
    </source>
</evidence>
<evidence type="ECO:0000256" key="3">
    <source>
        <dbReference type="ARBA" id="ARBA00023180"/>
    </source>
</evidence>
<dbReference type="PANTHER" id="PTHR14002:SF43">
    <property type="entry name" value="DELTA-LIKE PROTEIN"/>
    <property type="match status" value="1"/>
</dbReference>
<feature type="domain" description="ZP" evidence="6">
    <location>
        <begin position="243"/>
        <end position="490"/>
    </location>
</feature>
<reference evidence="7" key="2">
    <citation type="journal article" date="2023" name="Science">
        <title>Genomic signatures of disease resistance in endangered staghorn corals.</title>
        <authorList>
            <person name="Vollmer S.V."/>
            <person name="Selwyn J.D."/>
            <person name="Despard B.A."/>
            <person name="Roesel C.L."/>
        </authorList>
    </citation>
    <scope>NUCLEOTIDE SEQUENCE</scope>
    <source>
        <strain evidence="7">K2</strain>
    </source>
</reference>
<evidence type="ECO:0000256" key="2">
    <source>
        <dbReference type="ARBA" id="ARBA00023157"/>
    </source>
</evidence>
<proteinExistence type="predicted"/>
<keyword evidence="8" id="KW-1185">Reference proteome</keyword>
<dbReference type="AlphaFoldDB" id="A0AAD9QZN8"/>
<dbReference type="Gene3D" id="2.60.40.3210">
    <property type="entry name" value="Zona pellucida, ZP-N domain"/>
    <property type="match status" value="2"/>
</dbReference>
<gene>
    <name evidence="7" type="ORF">P5673_005227</name>
</gene>
<dbReference type="Proteomes" id="UP001249851">
    <property type="component" value="Unassembled WGS sequence"/>
</dbReference>
<evidence type="ECO:0000313" key="7">
    <source>
        <dbReference type="EMBL" id="KAK2570416.1"/>
    </source>
</evidence>
<dbReference type="InterPro" id="IPR055356">
    <property type="entry name" value="ZP-N"/>
</dbReference>
<dbReference type="Pfam" id="PF00100">
    <property type="entry name" value="Zona_pellucida"/>
    <property type="match status" value="1"/>
</dbReference>
<keyword evidence="4" id="KW-0812">Transmembrane</keyword>
<dbReference type="Gene3D" id="2.60.40.4100">
    <property type="entry name" value="Zona pellucida, ZP-C domain"/>
    <property type="match status" value="1"/>
</dbReference>
<dbReference type="InterPro" id="IPR048290">
    <property type="entry name" value="ZP_chr"/>
</dbReference>
<dbReference type="PRINTS" id="PR00023">
    <property type="entry name" value="ZPELLUCIDA"/>
</dbReference>
<dbReference type="SMART" id="SM00241">
    <property type="entry name" value="ZP"/>
    <property type="match status" value="1"/>
</dbReference>
<sequence>MTQGQSHVALLLLVVSSIKDSTASLLNYEEYSDQCKLHSLDNDRVIMDGGNYISKGCDAIINCQPNKMSIALPRALLSGVNREDLCLLHPNCKAVDNGTHFVLTTKLIDCGTLSKHTDENVVYSNMVRHVIPSTSIITRAPQVKIHFSCHYSKYGIASTGGITMGDSLDAREFSGRGFELVSNFCRKESCYGIISYKTPQEARKASSRQVNHFSDGKSSDHVLVSDEDVDLGQEEYRDRCKVFCLQNNMILVIPKPLLRGADREHIRALDLNCKASENQTHFVLDVPLTSCGTNSRHSLSSVIYSNEALPAPPSARELVSHVPNFEIPFYCYYDNSGVVTGVGLRPESKKVIFSQKGFGKFSLSLELYPDESFAGPYRQKDYPVTKKLREKIFFKASVDTIDDRLTILAKECYATPSQDQNSRPKYWIIHNGCKMDDTVDYIPSDRKSDKFSLETFKFIGENAFIFLHCQVRVCNASDEQSKCARVCEGRRRRDVTVSAETADDVYPLAQGPITLEKEQEVRGQKTKTPARSSGTNVPVTIMLAVLIVLFVVAVSYILCQRETEVDKYNKLIEEIRD</sequence>
<dbReference type="PANTHER" id="PTHR14002">
    <property type="entry name" value="ENDOGLIN/TGF-BETA RECEPTOR TYPE III"/>
    <property type="match status" value="1"/>
</dbReference>
<keyword evidence="4" id="KW-1133">Transmembrane helix</keyword>
<feature type="transmembrane region" description="Helical" evidence="4">
    <location>
        <begin position="537"/>
        <end position="559"/>
    </location>
</feature>
<dbReference type="PROSITE" id="PS51034">
    <property type="entry name" value="ZP_2"/>
    <property type="match status" value="1"/>
</dbReference>
<evidence type="ECO:0000313" key="8">
    <source>
        <dbReference type="Proteomes" id="UP001249851"/>
    </source>
</evidence>
<dbReference type="InterPro" id="IPR001507">
    <property type="entry name" value="ZP_dom"/>
</dbReference>
<keyword evidence="1 5" id="KW-0732">Signal</keyword>
<dbReference type="EMBL" id="JARQWQ010000008">
    <property type="protein sequence ID" value="KAK2570416.1"/>
    <property type="molecule type" value="Genomic_DNA"/>
</dbReference>
<feature type="signal peptide" evidence="5">
    <location>
        <begin position="1"/>
        <end position="23"/>
    </location>
</feature>
<keyword evidence="3" id="KW-0325">Glycoprotein</keyword>